<reference evidence="2" key="2">
    <citation type="journal article" date="2023" name="Plants (Basel)">
        <title>Annotation of the Turnera subulata (Passifloraceae) Draft Genome Reveals the S-Locus Evolved after the Divergence of Turneroideae from Passifloroideae in a Stepwise Manner.</title>
        <authorList>
            <person name="Henning P.M."/>
            <person name="Roalson E.H."/>
            <person name="Mir W."/>
            <person name="McCubbin A.G."/>
            <person name="Shore J.S."/>
        </authorList>
    </citation>
    <scope>NUCLEOTIDE SEQUENCE</scope>
    <source>
        <strain evidence="2">F60SS</strain>
    </source>
</reference>
<reference evidence="2" key="1">
    <citation type="submission" date="2022-02" db="EMBL/GenBank/DDBJ databases">
        <authorList>
            <person name="Henning P.M."/>
            <person name="McCubbin A.G."/>
            <person name="Shore J.S."/>
        </authorList>
    </citation>
    <scope>NUCLEOTIDE SEQUENCE</scope>
    <source>
        <strain evidence="2">F60SS</strain>
        <tissue evidence="2">Leaves</tissue>
    </source>
</reference>
<keyword evidence="3" id="KW-1185">Reference proteome</keyword>
<dbReference type="Proteomes" id="UP001141552">
    <property type="component" value="Unassembled WGS sequence"/>
</dbReference>
<protein>
    <recommendedName>
        <fullName evidence="1">RNA 3'-terminal phosphate cyclase insert domain-containing protein</fullName>
    </recommendedName>
</protein>
<dbReference type="InterPro" id="IPR000228">
    <property type="entry name" value="RNA3'_term_phos_cyc"/>
</dbReference>
<dbReference type="OrthoDB" id="1802242at2759"/>
<evidence type="ECO:0000259" key="1">
    <source>
        <dbReference type="Pfam" id="PF05189"/>
    </source>
</evidence>
<dbReference type="InterPro" id="IPR013791">
    <property type="entry name" value="RNA3'-term_phos_cycl_insert"/>
</dbReference>
<dbReference type="AlphaFoldDB" id="A0A9Q0F0U9"/>
<gene>
    <name evidence="2" type="ORF">Tsubulata_012346</name>
</gene>
<dbReference type="PANTHER" id="PTHR11096:SF1">
    <property type="entry name" value="RNA 3'-TERMINAL PHOSPHATE CYCLASE-LIKE PROTEIN"/>
    <property type="match status" value="1"/>
</dbReference>
<evidence type="ECO:0000313" key="2">
    <source>
        <dbReference type="EMBL" id="KAJ4823031.1"/>
    </source>
</evidence>
<accession>A0A9Q0F0U9</accession>
<evidence type="ECO:0000313" key="3">
    <source>
        <dbReference type="Proteomes" id="UP001141552"/>
    </source>
</evidence>
<organism evidence="2 3">
    <name type="scientific">Turnera subulata</name>
    <dbReference type="NCBI Taxonomy" id="218843"/>
    <lineage>
        <taxon>Eukaryota</taxon>
        <taxon>Viridiplantae</taxon>
        <taxon>Streptophyta</taxon>
        <taxon>Embryophyta</taxon>
        <taxon>Tracheophyta</taxon>
        <taxon>Spermatophyta</taxon>
        <taxon>Magnoliopsida</taxon>
        <taxon>eudicotyledons</taxon>
        <taxon>Gunneridae</taxon>
        <taxon>Pentapetalae</taxon>
        <taxon>rosids</taxon>
        <taxon>fabids</taxon>
        <taxon>Malpighiales</taxon>
        <taxon>Passifloraceae</taxon>
        <taxon>Turnera</taxon>
    </lineage>
</organism>
<proteinExistence type="predicted"/>
<feature type="domain" description="RNA 3'-terminal phosphate cyclase insert" evidence="1">
    <location>
        <begin position="15"/>
        <end position="133"/>
    </location>
</feature>
<dbReference type="PANTHER" id="PTHR11096">
    <property type="entry name" value="RNA 3' TERMINAL PHOSPHATE CYCLASE"/>
    <property type="match status" value="1"/>
</dbReference>
<dbReference type="Gene3D" id="3.30.360.20">
    <property type="entry name" value="RNA 3'-terminal phosphate cyclase, insert domain"/>
    <property type="match status" value="1"/>
</dbReference>
<dbReference type="EMBL" id="JAKUCV010007534">
    <property type="protein sequence ID" value="KAJ4823031.1"/>
    <property type="molecule type" value="Genomic_DNA"/>
</dbReference>
<comment type="caution">
    <text evidence="2">The sequence shown here is derived from an EMBL/GenBank/DDBJ whole genome shotgun (WGS) entry which is preliminary data.</text>
</comment>
<dbReference type="GO" id="GO:0000479">
    <property type="term" value="P:endonucleolytic cleavage of tricistronic rRNA transcript (SSU-rRNA, 5.8S rRNA, LSU-rRNA)"/>
    <property type="evidence" value="ECO:0007669"/>
    <property type="project" value="TreeGrafter"/>
</dbReference>
<dbReference type="GO" id="GO:0005730">
    <property type="term" value="C:nucleolus"/>
    <property type="evidence" value="ECO:0007669"/>
    <property type="project" value="TreeGrafter"/>
</dbReference>
<dbReference type="GO" id="GO:0004521">
    <property type="term" value="F:RNA endonuclease activity"/>
    <property type="evidence" value="ECO:0007669"/>
    <property type="project" value="TreeGrafter"/>
</dbReference>
<sequence length="155" mass="17287">MFLSCAALQAVTWIDEGMGKRIRGVTFSARVSTQFENTMIHTARGIFTRLLPNIYTLITKLVHKLESMFRLCSPGYGISLVAETTYGCFVSADTAVSYSREDEVTEIDDKKKELLPPADVGEQIASVLLQEIEQGGVVDSRHQVRVVSALYYLFD</sequence>
<name>A0A9Q0F0U9_9ROSI</name>
<dbReference type="InterPro" id="IPR036553">
    <property type="entry name" value="RPTC_insert"/>
</dbReference>
<dbReference type="Pfam" id="PF05189">
    <property type="entry name" value="RTC_insert"/>
    <property type="match status" value="1"/>
</dbReference>